<gene>
    <name evidence="10" type="ORF">GJB61_05680</name>
</gene>
<keyword evidence="7" id="KW-0812">Transmembrane</keyword>
<dbReference type="Gene3D" id="1.10.287.950">
    <property type="entry name" value="Methyl-accepting chemotaxis protein"/>
    <property type="match status" value="1"/>
</dbReference>
<evidence type="ECO:0000313" key="11">
    <source>
        <dbReference type="Proteomes" id="UP000463051"/>
    </source>
</evidence>
<evidence type="ECO:0000259" key="8">
    <source>
        <dbReference type="PROSITE" id="PS50111"/>
    </source>
</evidence>
<dbReference type="PROSITE" id="PS50885">
    <property type="entry name" value="HAMP"/>
    <property type="match status" value="1"/>
</dbReference>
<reference evidence="10 11" key="1">
    <citation type="submission" date="2019-11" db="EMBL/GenBank/DDBJ databases">
        <title>Paenibacillus monticola sp. nov., a novel PGPR strain isolated from mountain sample in China.</title>
        <authorList>
            <person name="Zhao Q."/>
            <person name="Li H.-P."/>
            <person name="Zhang J.-L."/>
        </authorList>
    </citation>
    <scope>NUCLEOTIDE SEQUENCE [LARGE SCALE GENOMIC DNA]</scope>
    <source>
        <strain evidence="10 11">LC-T2</strain>
    </source>
</reference>
<comment type="subcellular location">
    <subcellularLocation>
        <location evidence="1">Cell membrane</location>
    </subcellularLocation>
</comment>
<evidence type="ECO:0000259" key="9">
    <source>
        <dbReference type="PROSITE" id="PS50885"/>
    </source>
</evidence>
<feature type="transmembrane region" description="Helical" evidence="7">
    <location>
        <begin position="21"/>
        <end position="39"/>
    </location>
</feature>
<protein>
    <submittedName>
        <fullName evidence="10">HAMP domain-containing protein</fullName>
    </submittedName>
</protein>
<dbReference type="Pfam" id="PF12729">
    <property type="entry name" value="4HB_MCP_1"/>
    <property type="match status" value="1"/>
</dbReference>
<evidence type="ECO:0000256" key="3">
    <source>
        <dbReference type="ARBA" id="ARBA00023136"/>
    </source>
</evidence>
<evidence type="ECO:0000256" key="5">
    <source>
        <dbReference type="ARBA" id="ARBA00029447"/>
    </source>
</evidence>
<sequence>MNKFIQLFRAKSIKQRLYMGFGIVLILLVLLGTIGYTYIAQINATYTNLLNEEVKTIGLVKDMNTTIEAEHANVSDFIISGDAKKFEAYAERRVEFIAIYAQLDKLITDRDKRQILAGLDLLQQQFIVISEKMIDAKNKGNQADIIDIAVSQSEVLDKFVDVARKLVITKQTEANAEIAVAHDEAQSIQLTITIIGLLSLAAAALSAIIISNQISKPIKQLQAAAIKIASNDLTMNEIHIKNKDELGDLANAFNLMSNNLRKLIQEIGFHAEQVAASAEELTAGAEQTSLATEHIAHVTEDLAQGTEKQVESISRSVKLVHGMDEQAILIAESAQSVSQSAVNASLVVVDGSNAVQTAIDQMSSIQANSNEVAVSVRSLGDKSKEIGTIISFISEIASQTNLLSLNASIEAARAGEAGRGFAVVAAEVKKLADQTVLSGKQVADVIKNIQFESENSVKKVLQGEAEVRIGIHAVSLAGQAFDKIKLAMSGVAAEIHEVSAAAEDMSSDTKDLVASFDSISVIISETSDGTQSVSASAEEQLATVEEVHSASSALAKMSEELLQIASTFKIN</sequence>
<evidence type="ECO:0000256" key="1">
    <source>
        <dbReference type="ARBA" id="ARBA00004236"/>
    </source>
</evidence>
<accession>A0A7X2H334</accession>
<dbReference type="GO" id="GO:0005886">
    <property type="term" value="C:plasma membrane"/>
    <property type="evidence" value="ECO:0007669"/>
    <property type="project" value="UniProtKB-SubCell"/>
</dbReference>
<evidence type="ECO:0000256" key="7">
    <source>
        <dbReference type="SAM" id="Phobius"/>
    </source>
</evidence>
<evidence type="ECO:0000313" key="10">
    <source>
        <dbReference type="EMBL" id="MRN52485.1"/>
    </source>
</evidence>
<dbReference type="AlphaFoldDB" id="A0A7X2H334"/>
<dbReference type="Pfam" id="PF00015">
    <property type="entry name" value="MCPsignal"/>
    <property type="match status" value="1"/>
</dbReference>
<dbReference type="Proteomes" id="UP000463051">
    <property type="component" value="Unassembled WGS sequence"/>
</dbReference>
<dbReference type="GO" id="GO:0004888">
    <property type="term" value="F:transmembrane signaling receptor activity"/>
    <property type="evidence" value="ECO:0007669"/>
    <property type="project" value="InterPro"/>
</dbReference>
<dbReference type="Gene3D" id="6.10.340.10">
    <property type="match status" value="1"/>
</dbReference>
<proteinExistence type="inferred from homology"/>
<evidence type="ECO:0000256" key="4">
    <source>
        <dbReference type="ARBA" id="ARBA00023224"/>
    </source>
</evidence>
<feature type="domain" description="Methyl-accepting transducer" evidence="8">
    <location>
        <begin position="284"/>
        <end position="520"/>
    </location>
</feature>
<dbReference type="InterPro" id="IPR004090">
    <property type="entry name" value="Chemotax_Me-accpt_rcpt"/>
</dbReference>
<dbReference type="SUPFAM" id="SSF58104">
    <property type="entry name" value="Methyl-accepting chemotaxis protein (MCP) signaling domain"/>
    <property type="match status" value="1"/>
</dbReference>
<dbReference type="PANTHER" id="PTHR32089:SF112">
    <property type="entry name" value="LYSOZYME-LIKE PROTEIN-RELATED"/>
    <property type="match status" value="1"/>
</dbReference>
<keyword evidence="7" id="KW-1133">Transmembrane helix</keyword>
<dbReference type="InterPro" id="IPR004089">
    <property type="entry name" value="MCPsignal_dom"/>
</dbReference>
<dbReference type="InterPro" id="IPR003660">
    <property type="entry name" value="HAMP_dom"/>
</dbReference>
<dbReference type="SMART" id="SM00283">
    <property type="entry name" value="MA"/>
    <property type="match status" value="1"/>
</dbReference>
<evidence type="ECO:0000256" key="6">
    <source>
        <dbReference type="PROSITE-ProRule" id="PRU00284"/>
    </source>
</evidence>
<dbReference type="PROSITE" id="PS50111">
    <property type="entry name" value="CHEMOTAXIS_TRANSDUC_2"/>
    <property type="match status" value="1"/>
</dbReference>
<evidence type="ECO:0000256" key="2">
    <source>
        <dbReference type="ARBA" id="ARBA00022475"/>
    </source>
</evidence>
<dbReference type="RefSeq" id="WP_154117500.1">
    <property type="nucleotide sequence ID" value="NZ_WJXB01000002.1"/>
</dbReference>
<keyword evidence="2" id="KW-1003">Cell membrane</keyword>
<feature type="domain" description="HAMP" evidence="9">
    <location>
        <begin position="212"/>
        <end position="265"/>
    </location>
</feature>
<dbReference type="EMBL" id="WJXB01000002">
    <property type="protein sequence ID" value="MRN52485.1"/>
    <property type="molecule type" value="Genomic_DNA"/>
</dbReference>
<dbReference type="CDD" id="cd06225">
    <property type="entry name" value="HAMP"/>
    <property type="match status" value="1"/>
</dbReference>
<dbReference type="GO" id="GO:0006935">
    <property type="term" value="P:chemotaxis"/>
    <property type="evidence" value="ECO:0007669"/>
    <property type="project" value="InterPro"/>
</dbReference>
<dbReference type="GO" id="GO:0007165">
    <property type="term" value="P:signal transduction"/>
    <property type="evidence" value="ECO:0007669"/>
    <property type="project" value="UniProtKB-KW"/>
</dbReference>
<keyword evidence="11" id="KW-1185">Reference proteome</keyword>
<comment type="similarity">
    <text evidence="5">Belongs to the methyl-accepting chemotaxis (MCP) protein family.</text>
</comment>
<name>A0A7X2H334_9BACL</name>
<dbReference type="InterPro" id="IPR024478">
    <property type="entry name" value="HlyB_4HB_MCP"/>
</dbReference>
<organism evidence="10 11">
    <name type="scientific">Paenibacillus monticola</name>
    <dbReference type="NCBI Taxonomy" id="2666075"/>
    <lineage>
        <taxon>Bacteria</taxon>
        <taxon>Bacillati</taxon>
        <taxon>Bacillota</taxon>
        <taxon>Bacilli</taxon>
        <taxon>Bacillales</taxon>
        <taxon>Paenibacillaceae</taxon>
        <taxon>Paenibacillus</taxon>
    </lineage>
</organism>
<dbReference type="PANTHER" id="PTHR32089">
    <property type="entry name" value="METHYL-ACCEPTING CHEMOTAXIS PROTEIN MCPB"/>
    <property type="match status" value="1"/>
</dbReference>
<dbReference type="PRINTS" id="PR00260">
    <property type="entry name" value="CHEMTRNSDUCR"/>
</dbReference>
<keyword evidence="4 6" id="KW-0807">Transducer</keyword>
<dbReference type="Pfam" id="PF00672">
    <property type="entry name" value="HAMP"/>
    <property type="match status" value="1"/>
</dbReference>
<keyword evidence="3 7" id="KW-0472">Membrane</keyword>
<dbReference type="SMART" id="SM00304">
    <property type="entry name" value="HAMP"/>
    <property type="match status" value="1"/>
</dbReference>
<comment type="caution">
    <text evidence="10">The sequence shown here is derived from an EMBL/GenBank/DDBJ whole genome shotgun (WGS) entry which is preliminary data.</text>
</comment>